<gene>
    <name evidence="2" type="ORF">LEQ_1720c</name>
</gene>
<dbReference type="InterPro" id="IPR016181">
    <property type="entry name" value="Acyl_CoA_acyltransferase"/>
</dbReference>
<protein>
    <recommendedName>
        <fullName evidence="1">N-acetyltransferase domain-containing protein</fullName>
    </recommendedName>
</protein>
<dbReference type="Gene3D" id="3.40.630.30">
    <property type="match status" value="1"/>
</dbReference>
<accession>V7HTL1</accession>
<dbReference type="GO" id="GO:0016747">
    <property type="term" value="F:acyltransferase activity, transferring groups other than amino-acyl groups"/>
    <property type="evidence" value="ECO:0007669"/>
    <property type="project" value="InterPro"/>
</dbReference>
<proteinExistence type="predicted"/>
<evidence type="ECO:0000313" key="2">
    <source>
        <dbReference type="EMBL" id="ETA73252.1"/>
    </source>
</evidence>
<dbReference type="Proteomes" id="UP000018559">
    <property type="component" value="Unassembled WGS sequence"/>
</dbReference>
<feature type="domain" description="N-acetyltransferase" evidence="1">
    <location>
        <begin position="1"/>
        <end position="170"/>
    </location>
</feature>
<dbReference type="InterPro" id="IPR000182">
    <property type="entry name" value="GNAT_dom"/>
</dbReference>
<evidence type="ECO:0000313" key="3">
    <source>
        <dbReference type="Proteomes" id="UP000018559"/>
    </source>
</evidence>
<dbReference type="AlphaFoldDB" id="V7HTL1"/>
<dbReference type="PROSITE" id="PS51186">
    <property type="entry name" value="GNAT"/>
    <property type="match status" value="1"/>
</dbReference>
<dbReference type="PATRIC" id="fig|1392007.3.peg.1954"/>
<dbReference type="SUPFAM" id="SSF55729">
    <property type="entry name" value="Acyl-CoA N-acyltransferases (Nat)"/>
    <property type="match status" value="1"/>
</dbReference>
<keyword evidence="3" id="KW-1185">Reference proteome</keyword>
<evidence type="ECO:0000259" key="1">
    <source>
        <dbReference type="PROSITE" id="PS51186"/>
    </source>
</evidence>
<dbReference type="CDD" id="cd04301">
    <property type="entry name" value="NAT_SF"/>
    <property type="match status" value="1"/>
</dbReference>
<comment type="caution">
    <text evidence="2">The sequence shown here is derived from an EMBL/GenBank/DDBJ whole genome shotgun (WGS) entry which is preliminary data.</text>
</comment>
<dbReference type="EMBL" id="AWWH01000197">
    <property type="protein sequence ID" value="ETA73252.1"/>
    <property type="molecule type" value="Genomic_DNA"/>
</dbReference>
<sequence length="170" mass="18893">MKLRLAQNHDLDQIEVMLEDARAFLKASGSSQWQSGSPNREVFAQDIANGTCYVLEDQKQVIAVATLLVGPNPSYAEIRDGSWLQASDNYIAIHRVVTSGKIRGKGLGKIFLQMLLAHIQSQGFKAARIDTFRINYPMQKVATKVGFNYCGLVTVDDPIDGERLAYEVVF</sequence>
<organism evidence="2 3">
    <name type="scientific">Ligilactobacillus equi DPC 6820</name>
    <dbReference type="NCBI Taxonomy" id="1392007"/>
    <lineage>
        <taxon>Bacteria</taxon>
        <taxon>Bacillati</taxon>
        <taxon>Bacillota</taxon>
        <taxon>Bacilli</taxon>
        <taxon>Lactobacillales</taxon>
        <taxon>Lactobacillaceae</taxon>
        <taxon>Ligilactobacillus</taxon>
    </lineage>
</organism>
<dbReference type="Pfam" id="PF00583">
    <property type="entry name" value="Acetyltransf_1"/>
    <property type="match status" value="1"/>
</dbReference>
<name>V7HTL1_9LACO</name>
<reference evidence="2 3" key="1">
    <citation type="journal article" date="2014" name="Genome Announc.">
        <title>The Genome of the Predominant Equine Lactobacillus Species, Lactobacillus equi, Is Reflective of Its Lifestyle Adaptations to an Herbivorous Host.</title>
        <authorList>
            <person name="O'Donnell M.M."/>
            <person name="Harris H.M."/>
            <person name="O'Toole P.W."/>
            <person name="Ross R.P."/>
        </authorList>
    </citation>
    <scope>NUCLEOTIDE SEQUENCE [LARGE SCALE GENOMIC DNA]</scope>
    <source>
        <strain evidence="2 3">DPC 6820</strain>
    </source>
</reference>
<dbReference type="RefSeq" id="WP_023860488.1">
    <property type="nucleotide sequence ID" value="NZ_AWWH01000197.1"/>
</dbReference>